<keyword evidence="5" id="KW-1003">Cell membrane</keyword>
<gene>
    <name evidence="6" type="ORF">GCM10010885_11200</name>
</gene>
<keyword evidence="3 5" id="KW-0762">Sugar transport</keyword>
<keyword evidence="4 5" id="KW-0732">Signal</keyword>
<dbReference type="InterPro" id="IPR006060">
    <property type="entry name" value="Maltose/Cyclodextrin-bd"/>
</dbReference>
<keyword evidence="5" id="KW-0472">Membrane</keyword>
<accession>A0A917KAB2</accession>
<dbReference type="AlphaFoldDB" id="A0A917KAB2"/>
<feature type="signal peptide" evidence="5">
    <location>
        <begin position="1"/>
        <end position="29"/>
    </location>
</feature>
<dbReference type="CDD" id="cd13586">
    <property type="entry name" value="PBP2_Maltose_binding_like"/>
    <property type="match status" value="1"/>
</dbReference>
<proteinExistence type="inferred from homology"/>
<keyword evidence="7" id="KW-1185">Reference proteome</keyword>
<comment type="subcellular location">
    <subcellularLocation>
        <location evidence="5">Cell membrane</location>
        <topology evidence="5">Lipid-anchor</topology>
    </subcellularLocation>
</comment>
<dbReference type="GO" id="GO:0055052">
    <property type="term" value="C:ATP-binding cassette (ABC) transporter complex, substrate-binding subunit-containing"/>
    <property type="evidence" value="ECO:0007669"/>
    <property type="project" value="TreeGrafter"/>
</dbReference>
<reference evidence="6" key="2">
    <citation type="submission" date="2020-09" db="EMBL/GenBank/DDBJ databases">
        <authorList>
            <person name="Sun Q."/>
            <person name="Ohkuma M."/>
        </authorList>
    </citation>
    <scope>NUCLEOTIDE SEQUENCE</scope>
    <source>
        <strain evidence="6">JCM 18487</strain>
    </source>
</reference>
<keyword evidence="5" id="KW-0449">Lipoprotein</keyword>
<dbReference type="PANTHER" id="PTHR30061:SF50">
    <property type="entry name" value="MALTOSE_MALTODEXTRIN-BINDING PERIPLASMIC PROTEIN"/>
    <property type="match status" value="1"/>
</dbReference>
<reference evidence="6" key="1">
    <citation type="journal article" date="2014" name="Int. J. Syst. Evol. Microbiol.">
        <title>Complete genome sequence of Corynebacterium casei LMG S-19264T (=DSM 44701T), isolated from a smear-ripened cheese.</title>
        <authorList>
            <consortium name="US DOE Joint Genome Institute (JGI-PGF)"/>
            <person name="Walter F."/>
            <person name="Albersmeier A."/>
            <person name="Kalinowski J."/>
            <person name="Ruckert C."/>
        </authorList>
    </citation>
    <scope>NUCLEOTIDE SEQUENCE</scope>
    <source>
        <strain evidence="6">JCM 18487</strain>
    </source>
</reference>
<dbReference type="GO" id="GO:0015768">
    <property type="term" value="P:maltose transport"/>
    <property type="evidence" value="ECO:0007669"/>
    <property type="project" value="TreeGrafter"/>
</dbReference>
<evidence type="ECO:0000256" key="2">
    <source>
        <dbReference type="ARBA" id="ARBA00022448"/>
    </source>
</evidence>
<evidence type="ECO:0000256" key="4">
    <source>
        <dbReference type="ARBA" id="ARBA00022729"/>
    </source>
</evidence>
<comment type="caution">
    <text evidence="6">The sequence shown here is derived from an EMBL/GenBank/DDBJ whole genome shotgun (WGS) entry which is preliminary data.</text>
</comment>
<evidence type="ECO:0000313" key="7">
    <source>
        <dbReference type="Proteomes" id="UP000637695"/>
    </source>
</evidence>
<evidence type="ECO:0000256" key="3">
    <source>
        <dbReference type="ARBA" id="ARBA00022597"/>
    </source>
</evidence>
<dbReference type="Proteomes" id="UP000637695">
    <property type="component" value="Unassembled WGS sequence"/>
</dbReference>
<dbReference type="GO" id="GO:1901982">
    <property type="term" value="F:maltose binding"/>
    <property type="evidence" value="ECO:0007669"/>
    <property type="project" value="TreeGrafter"/>
</dbReference>
<sequence length="415" mass="44682">MQKGKLQKAALASVVVAGTLATSLPSAFAQAKKRDDIPSGITLHVLSYWQSQELAVIKKLAAEWGKAHGDTVIVTQNTATSNGRTPNFANWATQVRAGVGPDVAIAMPQDNLGTFQQEGLLAPATLMNPKDYPAPIAEGVRIDGKYWGYPVAAQSVALLYNKAKIKTPPKTWQEFVADANKYGFAMPQEQFYYDYVFIGGMGGYIFGKKNGKLDPNDIGLATPGAIAGFQLLRDMNAKYHWMNPSVNQSIALSEFDNGKVGMYISGPWDVTSAQSNKIQVGVAPIPTLPNGKPGTPLISILTTIVNPKSKYLAAAESLAQYLSNEKAQLEYYKANKDLPALKSLQKNKVILADPIATGFVQQLNTAVPMPNIPQMSAVWSAQNIITSIIKGTISPKDGAQQFVKNIQTAIKLAQG</sequence>
<comment type="similarity">
    <text evidence="1 5">Belongs to the bacterial solute-binding protein 1 family.</text>
</comment>
<evidence type="ECO:0000313" key="6">
    <source>
        <dbReference type="EMBL" id="GGJ03691.1"/>
    </source>
</evidence>
<dbReference type="RefSeq" id="WP_188881666.1">
    <property type="nucleotide sequence ID" value="NZ_BMOY01000013.1"/>
</dbReference>
<dbReference type="PANTHER" id="PTHR30061">
    <property type="entry name" value="MALTOSE-BINDING PERIPLASMIC PROTEIN"/>
    <property type="match status" value="1"/>
</dbReference>
<protein>
    <recommendedName>
        <fullName evidence="5">Maltodextrin-binding protein</fullName>
    </recommendedName>
</protein>
<dbReference type="InterPro" id="IPR006059">
    <property type="entry name" value="SBP"/>
</dbReference>
<dbReference type="GO" id="GO:0015144">
    <property type="term" value="F:carbohydrate transmembrane transporter activity"/>
    <property type="evidence" value="ECO:0007669"/>
    <property type="project" value="InterPro"/>
</dbReference>
<evidence type="ECO:0000256" key="5">
    <source>
        <dbReference type="RuleBase" id="RU365005"/>
    </source>
</evidence>
<dbReference type="SUPFAM" id="SSF53850">
    <property type="entry name" value="Periplasmic binding protein-like II"/>
    <property type="match status" value="1"/>
</dbReference>
<evidence type="ECO:0000256" key="1">
    <source>
        <dbReference type="ARBA" id="ARBA00008520"/>
    </source>
</evidence>
<dbReference type="GO" id="GO:0042956">
    <property type="term" value="P:maltodextrin transmembrane transport"/>
    <property type="evidence" value="ECO:0007669"/>
    <property type="project" value="TreeGrafter"/>
</dbReference>
<organism evidence="6 7">
    <name type="scientific">Alicyclobacillus cellulosilyticus</name>
    <dbReference type="NCBI Taxonomy" id="1003997"/>
    <lineage>
        <taxon>Bacteria</taxon>
        <taxon>Bacillati</taxon>
        <taxon>Bacillota</taxon>
        <taxon>Bacilli</taxon>
        <taxon>Bacillales</taxon>
        <taxon>Alicyclobacillaceae</taxon>
        <taxon>Alicyclobacillus</taxon>
    </lineage>
</organism>
<name>A0A917KAB2_9BACL</name>
<feature type="chain" id="PRO_5038153837" description="Maltodextrin-binding protein" evidence="5">
    <location>
        <begin position="30"/>
        <end position="415"/>
    </location>
</feature>
<dbReference type="Pfam" id="PF13416">
    <property type="entry name" value="SBP_bac_8"/>
    <property type="match status" value="1"/>
</dbReference>
<dbReference type="PRINTS" id="PR00181">
    <property type="entry name" value="MALTOSEBP"/>
</dbReference>
<dbReference type="EMBL" id="BMOY01000013">
    <property type="protein sequence ID" value="GGJ03691.1"/>
    <property type="molecule type" value="Genomic_DNA"/>
</dbReference>
<dbReference type="Gene3D" id="3.40.190.10">
    <property type="entry name" value="Periplasmic binding protein-like II"/>
    <property type="match status" value="2"/>
</dbReference>
<keyword evidence="2 5" id="KW-0813">Transport</keyword>